<keyword evidence="4" id="KW-1185">Reference proteome</keyword>
<evidence type="ECO:0000313" key="3">
    <source>
        <dbReference type="EMBL" id="TWU48884.1"/>
    </source>
</evidence>
<keyword evidence="2" id="KW-0472">Membrane</keyword>
<name>A0A5C6EJZ9_9BACT</name>
<reference evidence="3 4" key="1">
    <citation type="submission" date="2019-02" db="EMBL/GenBank/DDBJ databases">
        <title>Deep-cultivation of Planctomycetes and their phenomic and genomic characterization uncovers novel biology.</title>
        <authorList>
            <person name="Wiegand S."/>
            <person name="Jogler M."/>
            <person name="Boedeker C."/>
            <person name="Pinto D."/>
            <person name="Vollmers J."/>
            <person name="Rivas-Marin E."/>
            <person name="Kohn T."/>
            <person name="Peeters S.H."/>
            <person name="Heuer A."/>
            <person name="Rast P."/>
            <person name="Oberbeckmann S."/>
            <person name="Bunk B."/>
            <person name="Jeske O."/>
            <person name="Meyerdierks A."/>
            <person name="Storesund J.E."/>
            <person name="Kallscheuer N."/>
            <person name="Luecker S."/>
            <person name="Lage O.M."/>
            <person name="Pohl T."/>
            <person name="Merkel B.J."/>
            <person name="Hornburger P."/>
            <person name="Mueller R.-W."/>
            <person name="Bruemmer F."/>
            <person name="Labrenz M."/>
            <person name="Spormann A.M."/>
            <person name="Op Den Camp H."/>
            <person name="Overmann J."/>
            <person name="Amann R."/>
            <person name="Jetten M.S.M."/>
            <person name="Mascher T."/>
            <person name="Medema M.H."/>
            <person name="Devos D.P."/>
            <person name="Kaster A.-K."/>
            <person name="Ovreas L."/>
            <person name="Rohde M."/>
            <person name="Galperin M.Y."/>
            <person name="Jogler C."/>
        </authorList>
    </citation>
    <scope>NUCLEOTIDE SEQUENCE [LARGE SCALE GENOMIC DNA]</scope>
    <source>
        <strain evidence="3 4">Poly51</strain>
    </source>
</reference>
<sequence precursor="true">MKTRHRVCSAHRLNEQMKSRITTLVALLAVSWVVMLLTHEFGHILGGWCGGATLVDYDLAPWRLPYSLHSPDPHPRLTLWAGPLVGAIFPLCVAAIVSVRAVWFVADFCLIANGGYLMLAWITGDRLLDTPRMMAAGVHPGLVAIYCLATIGLGYVWFRADCIAVLRPDSRTQHSRSAQTHAQDSERSKIESTDTLQDKCE</sequence>
<feature type="compositionally biased region" description="Basic and acidic residues" evidence="1">
    <location>
        <begin position="183"/>
        <end position="201"/>
    </location>
</feature>
<keyword evidence="3" id="KW-0808">Transferase</keyword>
<feature type="transmembrane region" description="Helical" evidence="2">
    <location>
        <begin position="77"/>
        <end position="97"/>
    </location>
</feature>
<accession>A0A5C6EJZ9</accession>
<comment type="caution">
    <text evidence="3">The sequence shown here is derived from an EMBL/GenBank/DDBJ whole genome shotgun (WGS) entry which is preliminary data.</text>
</comment>
<feature type="transmembrane region" description="Helical" evidence="2">
    <location>
        <begin position="21"/>
        <end position="38"/>
    </location>
</feature>
<gene>
    <name evidence="3" type="ORF">Poly51_47880</name>
</gene>
<feature type="transmembrane region" description="Helical" evidence="2">
    <location>
        <begin position="104"/>
        <end position="123"/>
    </location>
</feature>
<protein>
    <submittedName>
        <fullName evidence="3">MraY-like glycosyltransferase</fullName>
    </submittedName>
</protein>
<keyword evidence="2" id="KW-1133">Transmembrane helix</keyword>
<dbReference type="EMBL" id="SJPW01000006">
    <property type="protein sequence ID" value="TWU48884.1"/>
    <property type="molecule type" value="Genomic_DNA"/>
</dbReference>
<proteinExistence type="predicted"/>
<dbReference type="GO" id="GO:0016740">
    <property type="term" value="F:transferase activity"/>
    <property type="evidence" value="ECO:0007669"/>
    <property type="project" value="UniProtKB-KW"/>
</dbReference>
<dbReference type="Proteomes" id="UP000318288">
    <property type="component" value="Unassembled WGS sequence"/>
</dbReference>
<dbReference type="AlphaFoldDB" id="A0A5C6EJZ9"/>
<organism evidence="3 4">
    <name type="scientific">Rubripirellula tenax</name>
    <dbReference type="NCBI Taxonomy" id="2528015"/>
    <lineage>
        <taxon>Bacteria</taxon>
        <taxon>Pseudomonadati</taxon>
        <taxon>Planctomycetota</taxon>
        <taxon>Planctomycetia</taxon>
        <taxon>Pirellulales</taxon>
        <taxon>Pirellulaceae</taxon>
        <taxon>Rubripirellula</taxon>
    </lineage>
</organism>
<evidence type="ECO:0000313" key="4">
    <source>
        <dbReference type="Proteomes" id="UP000318288"/>
    </source>
</evidence>
<keyword evidence="2" id="KW-0812">Transmembrane</keyword>
<evidence type="ECO:0000256" key="2">
    <source>
        <dbReference type="SAM" id="Phobius"/>
    </source>
</evidence>
<feature type="region of interest" description="Disordered" evidence="1">
    <location>
        <begin position="174"/>
        <end position="201"/>
    </location>
</feature>
<evidence type="ECO:0000256" key="1">
    <source>
        <dbReference type="SAM" id="MobiDB-lite"/>
    </source>
</evidence>
<feature type="transmembrane region" description="Helical" evidence="2">
    <location>
        <begin position="143"/>
        <end position="166"/>
    </location>
</feature>